<reference evidence="1" key="1">
    <citation type="submission" date="2021-03" db="EMBL/GenBank/DDBJ databases">
        <title>Genomic Encyclopedia of Type Strains, Phase IV (KMG-IV): sequencing the most valuable type-strain genomes for metagenomic binning, comparative biology and taxonomic classification.</title>
        <authorList>
            <person name="Goeker M."/>
        </authorList>
    </citation>
    <scope>NUCLEOTIDE SEQUENCE</scope>
    <source>
        <strain evidence="1">DSM 18131</strain>
    </source>
</reference>
<name>A0ACC5T4G0_ENSAD</name>
<evidence type="ECO:0000313" key="1">
    <source>
        <dbReference type="EMBL" id="MBP1876031.1"/>
    </source>
</evidence>
<evidence type="ECO:0000313" key="2">
    <source>
        <dbReference type="Proteomes" id="UP000823773"/>
    </source>
</evidence>
<protein>
    <submittedName>
        <fullName evidence="1">Uncharacterized protein</fullName>
    </submittedName>
</protein>
<organism evidence="1 2">
    <name type="scientific">Ensifer adhaerens</name>
    <name type="common">Sinorhizobium morelense</name>
    <dbReference type="NCBI Taxonomy" id="106592"/>
    <lineage>
        <taxon>Bacteria</taxon>
        <taxon>Pseudomonadati</taxon>
        <taxon>Pseudomonadota</taxon>
        <taxon>Alphaproteobacteria</taxon>
        <taxon>Hyphomicrobiales</taxon>
        <taxon>Rhizobiaceae</taxon>
        <taxon>Sinorhizobium/Ensifer group</taxon>
        <taxon>Ensifer</taxon>
    </lineage>
</organism>
<keyword evidence="2" id="KW-1185">Reference proteome</keyword>
<dbReference type="EMBL" id="JAGGJR010000014">
    <property type="protein sequence ID" value="MBP1876031.1"/>
    <property type="molecule type" value="Genomic_DNA"/>
</dbReference>
<comment type="caution">
    <text evidence="1">The sequence shown here is derived from an EMBL/GenBank/DDBJ whole genome shotgun (WGS) entry which is preliminary data.</text>
</comment>
<proteinExistence type="predicted"/>
<sequence>MIDMEVKDPTLCDCTVEVAELLASMPAAGVGDGSLFDLLAVRLETSRDRLHWTGPFANENALSERAVQC</sequence>
<dbReference type="Proteomes" id="UP000823773">
    <property type="component" value="Unassembled WGS sequence"/>
</dbReference>
<accession>A0ACC5T4G0</accession>
<gene>
    <name evidence="1" type="ORF">J2Z19_005780</name>
</gene>